<dbReference type="KEGG" id="vg:18938215"/>
<keyword evidence="2" id="KW-0418">Kinase</keyword>
<gene>
    <name evidence="2" type="ORF">AMIV_054</name>
</gene>
<dbReference type="Gene3D" id="3.30.200.20">
    <property type="entry name" value="Phosphorylase Kinase, domain 1"/>
    <property type="match status" value="1"/>
</dbReference>
<sequence>MSLFADEFAEKSVKKYINGKWLNCYLSDYYIYLDYFDEGGYGIVHKVMDRFSGKHLILKRSSKKDFVAAKLPPDVFGSPSPQTIKDSEWQDDCHMSQEAVFAIKVFEKLNGIKLCDYYDDDDQYIMVMEDGGRSLESITGSHKKKILNLVRYNSYQTNFFYKTYLQSIARILVKIYHKIKSIHDLDIHHNDLKPENVLVSEDLDGEQVHIIDFGVSKPVQDKYTSFKGTLEYVPYEYLVSGEYKPWDHTLWCFGVMIYSLCLMSPPFLKEEDITEYNLNYEKINKLPSSFANLIYDCLHKDPTKRPRNLLERLQELRTY</sequence>
<dbReference type="SMART" id="SM00220">
    <property type="entry name" value="S_TKc"/>
    <property type="match status" value="1"/>
</dbReference>
<evidence type="ECO:0000259" key="1">
    <source>
        <dbReference type="PROSITE" id="PS50011"/>
    </source>
</evidence>
<keyword evidence="3" id="KW-1185">Reference proteome</keyword>
<dbReference type="PROSITE" id="PS50011">
    <property type="entry name" value="PROTEIN_KINASE_DOM"/>
    <property type="match status" value="1"/>
</dbReference>
<dbReference type="EMBL" id="KF938901">
    <property type="protein sequence ID" value="AHL67548.1"/>
    <property type="molecule type" value="Genomic_DNA"/>
</dbReference>
<protein>
    <submittedName>
        <fullName evidence="2">Serine/threonine-protein kinase pim-2-like protein</fullName>
    </submittedName>
</protein>
<dbReference type="PANTHER" id="PTHR44167:SF24">
    <property type="entry name" value="SERINE_THREONINE-PROTEIN KINASE CHK2"/>
    <property type="match status" value="1"/>
</dbReference>
<proteinExistence type="predicted"/>
<accession>W8QMZ6</accession>
<evidence type="ECO:0000313" key="2">
    <source>
        <dbReference type="EMBL" id="AHL67548.1"/>
    </source>
</evidence>
<dbReference type="PROSITE" id="PS00108">
    <property type="entry name" value="PROTEIN_KINASE_ST"/>
    <property type="match status" value="1"/>
</dbReference>
<dbReference type="InterPro" id="IPR000719">
    <property type="entry name" value="Prot_kinase_dom"/>
</dbReference>
<dbReference type="OrthoDB" id="8503at10239"/>
<dbReference type="InterPro" id="IPR011009">
    <property type="entry name" value="Kinase-like_dom_sf"/>
</dbReference>
<dbReference type="InterPro" id="IPR008271">
    <property type="entry name" value="Ser/Thr_kinase_AS"/>
</dbReference>
<name>W8QMZ6_9VIRU</name>
<dbReference type="SUPFAM" id="SSF56112">
    <property type="entry name" value="Protein kinase-like (PK-like)"/>
    <property type="match status" value="1"/>
</dbReference>
<organism evidence="2 3">
    <name type="scientific">Chloriridovirus anopheles1</name>
    <dbReference type="NCBI Taxonomy" id="1465751"/>
    <lineage>
        <taxon>Viruses</taxon>
        <taxon>Varidnaviria</taxon>
        <taxon>Bamfordvirae</taxon>
        <taxon>Nucleocytoviricota</taxon>
        <taxon>Megaviricetes</taxon>
        <taxon>Pimascovirales</taxon>
        <taxon>Pimascovirales incertae sedis</taxon>
        <taxon>Iridoviridae</taxon>
        <taxon>Betairidovirinae</taxon>
        <taxon>Chloriridovirus</taxon>
    </lineage>
</organism>
<dbReference type="PANTHER" id="PTHR44167">
    <property type="entry name" value="OVARIAN-SPECIFIC SERINE/THREONINE-PROTEIN KINASE LOK-RELATED"/>
    <property type="match status" value="1"/>
</dbReference>
<dbReference type="GO" id="GO:0004674">
    <property type="term" value="F:protein serine/threonine kinase activity"/>
    <property type="evidence" value="ECO:0007669"/>
    <property type="project" value="TreeGrafter"/>
</dbReference>
<keyword evidence="2" id="KW-0808">Transferase</keyword>
<dbReference type="Proteomes" id="UP000110868">
    <property type="component" value="Segment"/>
</dbReference>
<feature type="domain" description="Protein kinase" evidence="1">
    <location>
        <begin position="30"/>
        <end position="319"/>
    </location>
</feature>
<dbReference type="Pfam" id="PF00069">
    <property type="entry name" value="Pkinase"/>
    <property type="match status" value="1"/>
</dbReference>
<dbReference type="GeneID" id="18938215"/>
<dbReference type="GO" id="GO:0005524">
    <property type="term" value="F:ATP binding"/>
    <property type="evidence" value="ECO:0007669"/>
    <property type="project" value="InterPro"/>
</dbReference>
<reference evidence="2 3" key="1">
    <citation type="submission" date="2013-12" db="EMBL/GenBank/DDBJ databases">
        <authorList>
            <person name="Tong Y."/>
            <person name="Zhang J."/>
            <person name="Huang Y."/>
            <person name="Li S."/>
            <person name="Pei G."/>
            <person name="Zhang Z."/>
            <person name="Mi Z."/>
            <person name="An X."/>
        </authorList>
    </citation>
    <scope>NUCLEOTIDE SEQUENCE [LARGE SCALE GENOMIC DNA]</scope>
    <source>
        <strain evidence="2">AMIV</strain>
    </source>
</reference>
<dbReference type="Gene3D" id="1.10.510.10">
    <property type="entry name" value="Transferase(Phosphotransferase) domain 1"/>
    <property type="match status" value="1"/>
</dbReference>
<evidence type="ECO:0000313" key="3">
    <source>
        <dbReference type="Proteomes" id="UP000110868"/>
    </source>
</evidence>
<dbReference type="RefSeq" id="YP_009021132.1">
    <property type="nucleotide sequence ID" value="NC_023848.1"/>
</dbReference>